<feature type="transmembrane region" description="Helical" evidence="2">
    <location>
        <begin position="116"/>
        <end position="136"/>
    </location>
</feature>
<feature type="compositionally biased region" description="Low complexity" evidence="1">
    <location>
        <begin position="47"/>
        <end position="60"/>
    </location>
</feature>
<feature type="domain" description="Zinc-ribbon" evidence="3">
    <location>
        <begin position="6"/>
        <end position="27"/>
    </location>
</feature>
<feature type="region of interest" description="Disordered" evidence="1">
    <location>
        <begin position="31"/>
        <end position="60"/>
    </location>
</feature>
<dbReference type="Pfam" id="PF14018">
    <property type="entry name" value="DUF4234"/>
    <property type="match status" value="1"/>
</dbReference>
<keyword evidence="2" id="KW-1133">Transmembrane helix</keyword>
<evidence type="ECO:0000259" key="3">
    <source>
        <dbReference type="Pfam" id="PF13240"/>
    </source>
</evidence>
<dbReference type="EMBL" id="UINC01124618">
    <property type="protein sequence ID" value="SVD01886.1"/>
    <property type="molecule type" value="Genomic_DNA"/>
</dbReference>
<dbReference type="InterPro" id="IPR026870">
    <property type="entry name" value="Zinc_ribbon_dom"/>
</dbReference>
<evidence type="ECO:0000259" key="4">
    <source>
        <dbReference type="Pfam" id="PF14018"/>
    </source>
</evidence>
<name>A0A382RW49_9ZZZZ</name>
<organism evidence="5">
    <name type="scientific">marine metagenome</name>
    <dbReference type="NCBI Taxonomy" id="408172"/>
    <lineage>
        <taxon>unclassified sequences</taxon>
        <taxon>metagenomes</taxon>
        <taxon>ecological metagenomes</taxon>
    </lineage>
</organism>
<evidence type="ECO:0000256" key="2">
    <source>
        <dbReference type="SAM" id="Phobius"/>
    </source>
</evidence>
<evidence type="ECO:0000313" key="5">
    <source>
        <dbReference type="EMBL" id="SVD01886.1"/>
    </source>
</evidence>
<dbReference type="AlphaFoldDB" id="A0A382RW49"/>
<protein>
    <recommendedName>
        <fullName evidence="6">Zinc-ribbon domain-containing protein</fullName>
    </recommendedName>
</protein>
<evidence type="ECO:0008006" key="6">
    <source>
        <dbReference type="Google" id="ProtNLM"/>
    </source>
</evidence>
<feature type="transmembrane region" description="Helical" evidence="2">
    <location>
        <begin position="148"/>
        <end position="169"/>
    </location>
</feature>
<feature type="transmembrane region" description="Helical" evidence="2">
    <location>
        <begin position="189"/>
        <end position="206"/>
    </location>
</feature>
<dbReference type="Pfam" id="PF13240">
    <property type="entry name" value="Zn_Ribbon_1"/>
    <property type="match status" value="1"/>
</dbReference>
<keyword evidence="2" id="KW-0472">Membrane</keyword>
<reference evidence="5" key="1">
    <citation type="submission" date="2018-05" db="EMBL/GenBank/DDBJ databases">
        <authorList>
            <person name="Lanie J.A."/>
            <person name="Ng W.-L."/>
            <person name="Kazmierczak K.M."/>
            <person name="Andrzejewski T.M."/>
            <person name="Davidsen T.M."/>
            <person name="Wayne K.J."/>
            <person name="Tettelin H."/>
            <person name="Glass J.I."/>
            <person name="Rusch D."/>
            <person name="Podicherti R."/>
            <person name="Tsui H.-C.T."/>
            <person name="Winkler M.E."/>
        </authorList>
    </citation>
    <scope>NUCLEOTIDE SEQUENCE</scope>
</reference>
<keyword evidence="2" id="KW-0812">Transmembrane</keyword>
<gene>
    <name evidence="5" type="ORF">METZ01_LOCUS354740</name>
</gene>
<proteinExistence type="predicted"/>
<sequence length="221" mass="24272">MHLERCPQCQHQLSADDNFCASCGTSVSNDTESAHSGPLVPDLPHQASTSDADSTDAPDALRPGAGPVRRFFEHDFVTTAFVIVLQIGTFGIWPVHYMKQLTEWLDDAQPEQQNTVLPSISVEFMAANFVFAYTNAGATLLSLSDAENLAYSVFGSLISLIAVVLHVVWAFKLRTRLHALWHSTFQHAGVLSSFLTLVLGVIYLNFKLLSLKARAEPTPRT</sequence>
<feature type="transmembrane region" description="Helical" evidence="2">
    <location>
        <begin position="76"/>
        <end position="96"/>
    </location>
</feature>
<evidence type="ECO:0000256" key="1">
    <source>
        <dbReference type="SAM" id="MobiDB-lite"/>
    </source>
</evidence>
<feature type="domain" description="DUF4234" evidence="4">
    <location>
        <begin position="79"/>
        <end position="178"/>
    </location>
</feature>
<accession>A0A382RW49</accession>
<dbReference type="InterPro" id="IPR025328">
    <property type="entry name" value="DUF4234"/>
</dbReference>